<evidence type="ECO:0000256" key="1">
    <source>
        <dbReference type="ARBA" id="ARBA00000085"/>
    </source>
</evidence>
<evidence type="ECO:0000256" key="5">
    <source>
        <dbReference type="ARBA" id="ARBA00022741"/>
    </source>
</evidence>
<feature type="domain" description="Response regulatory" evidence="12">
    <location>
        <begin position="2179"/>
        <end position="2302"/>
    </location>
</feature>
<evidence type="ECO:0000256" key="8">
    <source>
        <dbReference type="ARBA" id="ARBA00023012"/>
    </source>
</evidence>
<evidence type="ECO:0000256" key="3">
    <source>
        <dbReference type="ARBA" id="ARBA00022553"/>
    </source>
</evidence>
<dbReference type="Gene3D" id="1.10.287.130">
    <property type="match status" value="1"/>
</dbReference>
<dbReference type="EC" id="2.7.13.3" evidence="2"/>
<dbReference type="SMART" id="SM00387">
    <property type="entry name" value="HATPase_c"/>
    <property type="match status" value="1"/>
</dbReference>
<keyword evidence="16" id="KW-1185">Reference proteome</keyword>
<dbReference type="InterPro" id="IPR011006">
    <property type="entry name" value="CheY-like_superfamily"/>
</dbReference>
<dbReference type="InterPro" id="IPR011009">
    <property type="entry name" value="Kinase-like_dom_sf"/>
</dbReference>
<dbReference type="PROSITE" id="PS50110">
    <property type="entry name" value="RESPONSE_REGULATORY"/>
    <property type="match status" value="1"/>
</dbReference>
<accession>B6K1S1</accession>
<evidence type="ECO:0000256" key="7">
    <source>
        <dbReference type="ARBA" id="ARBA00022840"/>
    </source>
</evidence>
<dbReference type="SMART" id="SM00220">
    <property type="entry name" value="S_TKc"/>
    <property type="match status" value="1"/>
</dbReference>
<dbReference type="InterPro" id="IPR036097">
    <property type="entry name" value="HisK_dim/P_sf"/>
</dbReference>
<evidence type="ECO:0000259" key="13">
    <source>
        <dbReference type="PROSITE" id="PS50112"/>
    </source>
</evidence>
<dbReference type="SUPFAM" id="SSF52172">
    <property type="entry name" value="CheY-like"/>
    <property type="match status" value="1"/>
</dbReference>
<evidence type="ECO:0000256" key="6">
    <source>
        <dbReference type="ARBA" id="ARBA00022777"/>
    </source>
</evidence>
<dbReference type="InterPro" id="IPR003594">
    <property type="entry name" value="HATPase_dom"/>
</dbReference>
<dbReference type="PRINTS" id="PR00344">
    <property type="entry name" value="BCTRLSENSOR"/>
</dbReference>
<evidence type="ECO:0000313" key="16">
    <source>
        <dbReference type="Proteomes" id="UP000001744"/>
    </source>
</evidence>
<dbReference type="HOGENOM" id="CLU_000400_0_0_1"/>
<dbReference type="Pfam" id="PF02518">
    <property type="entry name" value="HATPase_c"/>
    <property type="match status" value="1"/>
</dbReference>
<keyword evidence="5" id="KW-0547">Nucleotide-binding</keyword>
<feature type="domain" description="Histidine kinase" evidence="11">
    <location>
        <begin position="1762"/>
        <end position="1986"/>
    </location>
</feature>
<feature type="domain" description="Protein kinase" evidence="10">
    <location>
        <begin position="1"/>
        <end position="292"/>
    </location>
</feature>
<dbReference type="OMA" id="HAHLARK"/>
<dbReference type="CDD" id="cd00082">
    <property type="entry name" value="HisKA"/>
    <property type="match status" value="1"/>
</dbReference>
<dbReference type="eggNOG" id="KOG0519">
    <property type="taxonomic scope" value="Eukaryota"/>
</dbReference>
<dbReference type="PROSITE" id="PS50112">
    <property type="entry name" value="PAS"/>
    <property type="match status" value="1"/>
</dbReference>
<dbReference type="CDD" id="cd17546">
    <property type="entry name" value="REC_hyHK_CKI1_RcsC-like"/>
    <property type="match status" value="1"/>
</dbReference>
<dbReference type="SMART" id="SM00388">
    <property type="entry name" value="HisKA"/>
    <property type="match status" value="1"/>
</dbReference>
<organism evidence="14 16">
    <name type="scientific">Schizosaccharomyces japonicus (strain yFS275 / FY16936)</name>
    <name type="common">Fission yeast</name>
    <dbReference type="NCBI Taxonomy" id="402676"/>
    <lineage>
        <taxon>Eukaryota</taxon>
        <taxon>Fungi</taxon>
        <taxon>Dikarya</taxon>
        <taxon>Ascomycota</taxon>
        <taxon>Taphrinomycotina</taxon>
        <taxon>Schizosaccharomycetes</taxon>
        <taxon>Schizosaccharomycetales</taxon>
        <taxon>Schizosaccharomycetaceae</taxon>
        <taxon>Schizosaccharomyces</taxon>
    </lineage>
</organism>
<dbReference type="InterPro" id="IPR000719">
    <property type="entry name" value="Prot_kinase_dom"/>
</dbReference>
<sequence length="2303" mass="263335">MNYSINLKEAVELALPQLVEYEFPTKHVNAIRSAFLPTLTLYGVEKETGKRIVARFCQQVACLEHECFVLRQIYSRESGSNYAIAPVFRLLCESTLGVLIYDEPGENLLTKWYEVPKGPTILQFFDFAFAACKTLDFIHKHGFVHGEIRQDTFHLSQNGSYNAKLLGFGSSLVSVHFSIQCLDWQKFRRVENIRQKLQFLTPEQASESGDPLTARNDIYCLGVLFYIFLSRCYPWSGSPMRIIQCILSKPFPSVITKRPEIPFQVDLLIQKMTCKSEDERFASAAEVYDALLKVQRSILEAQSRRSFYAAIRFESLMYRFFPKPFRLSNTLYGHRSEYATLIELVTAYSLRQTTTINASRSKRDLLTRSTKYRTPSTDALYSQVVTVTGGKGSGKSYLLQSVSIECRKLGYFFMTSYKPTTSTPWETLCACMSSIIRQILCEIDSIVREYFTFLWDQVGYELLHLKEFFDMIPELSYVLDPKYNMHITEHQLPNVHSRDISDFGQCSGRMSTVTIVSEIFRSFTYFRPTIIIFDDVHYASFSSLAIMKTLISTKIPSFFVFSWNPTKFSKAKQKFYITKCPFSMLTSINVSNFSKDAIFSYVKDTLQRPPQVLEPLVTLLLEKTNGSPILISLMLRCLYHANYFVLDGDTTSWVYDINKVTRFLNKIGTYSLTKLNMMELHQYMSSKPLNLLLWASVLAQPFSYTVLEKLTKPLGVFIPAEVMLMEAKNVLVHVSDDYYGFLHNEQHHVLYGQISETEKKKMHSYIAEQLVVHRIVPDDRSSAVTYILRAEADIKLSPNAHLYVDYLLNVAEMVIRIGSNEFACEILRAALFILPEDPWNNERYDNLTVLRLYLLAAYCNWFIGDDDEAKLLLNSILANVNDFSLTFPVYELYLKLAMTSGDSVTALSIAMIGLSYSEMPDLTAEILETRVDELFDEVADYVLQHDLDNFTKPEPNDASYKAFISLLCLLAPLTYNISQRLHYYLGFQIVKEFIKTQSRNLRSSLVFVACYSILKGKRPQVLDKVMNLLHPDEFRLAPSNMETHVFLLYNALPNRMDDYSATGNFMRRLDDCMLKGNGLYSVYCFVRLFTARLFNGENAHQLLSDQENAENWTTLWNVPSCSEYLPFCRNVIMALLGLTDNENPKSLLTFDGYDQSIFNLSSRNKPTVEYLWCSRIFLCLAFLYGHYETVVEVGLQYLAVTHRRILDTHFVSTRSLIAISVLELLRTLDLTPEKRKYYLNIVLELQVQISFWTKNYHILGVVSWIHIIKALYHEFNDDIELSWYEVEESLGTVEVMSSVLDRAIVFCCAGRFYYTHHSPFLGRAHVLRACSLFRQMGYFGVEKHLAKQFLGSETYLGKRTFPVGVQTTQVQYESGPNRFSRRGSLKIGYDAVVQSFDKALPSSDDHVLGRQSNSSGSLLDEGMLSMKSENLNIMALMSVIECAQSLSGELQLPALLKQVIRFICENSVVTNVSVICCCSSTFSVVARGDEKEQKVYEPYLRVEDSDVTIPPQLLARVLHDCTIMTLYESSCLEESVTEQWLKQKKRTDSFTLIPLSCNQQVLGILFLRLPRHTFRGANQTFLKLLSQQIAISVSNALLYQKLRKTITDNVTLIEIQKNSYKKYKQLAIQYKTILDAVPSIVWMMDDTTGDIEYMNINAQKFLGVSGGDHSSVSMLKFIHPDYQETWRALLQSQDKLQKQGIEVPFLKCTGGYYWYLCRGLPMESVVQNQKKWIIVCFDITAEKEAQDAAFRAMKLKANFLANMSHELRTPFSGFYGMLSLLSETKLDEEQRDIVSTARQSCDSLLHIINDLLNFSELESGKMKIEPDKVFDVEESIADCIELVYPTTSRKHVQISYDIMPNVPSLLAGDCAKLRQVITNLLGNAAKFTMHGHILLRCSILPEDDTKYSCKLKVEVEDTGIGLTEEEMKLLFQPFTQVDGSTTRIYGGSGLGLSICRQICKIMNGDIGVESAVNEGSTFWFYVELRKVTAESAQEHLNIKTSMFERLVNLLQDKRVLILRSFYTARSIFNAMFAKASVSYVSCTNAFKAEVLDAINKSRGFDFLCFEIQGNESLELLQTILSVTKANELIIIVLLPLSKSTKDATFLEQFDRLLRQNSNKLIALTKPVRISKLIKSLSKLLSRPQHCESLKNWRPPSSSHINVDLGRLTEEETSALRKVRVLIAEDNIIAQKLLKKQLNGFGLSVDIASDGLELIQMFKDKPSGYYKLIFADRHMPKCDGVEAVKNIRHYEKEHMDNSHIPIVALTADIQKSAREKCLQAGMDVYITKPFFRNELIDVLRKYIL</sequence>
<dbReference type="PANTHER" id="PTHR43719:SF28">
    <property type="entry name" value="PEROXIDE STRESS-ACTIVATED HISTIDINE KINASE MAK1-RELATED"/>
    <property type="match status" value="1"/>
</dbReference>
<keyword evidence="8" id="KW-0902">Two-component regulatory system</keyword>
<dbReference type="InterPro" id="IPR001789">
    <property type="entry name" value="Sig_transdc_resp-reg_receiver"/>
</dbReference>
<dbReference type="GO" id="GO:0009365">
    <property type="term" value="C:protein histidine kinase complex"/>
    <property type="evidence" value="ECO:0007669"/>
    <property type="project" value="EnsemblFungi"/>
</dbReference>
<dbReference type="GO" id="GO:0005737">
    <property type="term" value="C:cytoplasm"/>
    <property type="evidence" value="ECO:0007669"/>
    <property type="project" value="EnsemblFungi"/>
</dbReference>
<name>B6K1S1_SCHJY</name>
<dbReference type="Pfam" id="PF13426">
    <property type="entry name" value="PAS_9"/>
    <property type="match status" value="1"/>
</dbReference>
<dbReference type="Gene3D" id="1.10.510.10">
    <property type="entry name" value="Transferase(Phosphotransferase) domain 1"/>
    <property type="match status" value="1"/>
</dbReference>
<gene>
    <name evidence="15" type="primary">mak2</name>
    <name evidence="14" type="ORF">SJAG_02183</name>
</gene>
<dbReference type="SUPFAM" id="SSF47384">
    <property type="entry name" value="Homodimeric domain of signal transducing histidine kinase"/>
    <property type="match status" value="1"/>
</dbReference>
<dbReference type="PROSITE" id="PS50011">
    <property type="entry name" value="PROTEIN_KINASE_DOM"/>
    <property type="match status" value="1"/>
</dbReference>
<feature type="modified residue" description="4-aspartylphosphate" evidence="9">
    <location>
        <position position="2231"/>
    </location>
</feature>
<keyword evidence="3 9" id="KW-0597">Phosphoprotein</keyword>
<dbReference type="CDD" id="cd16922">
    <property type="entry name" value="HATPase_EvgS-ArcB-TorS-like"/>
    <property type="match status" value="1"/>
</dbReference>
<keyword evidence="7" id="KW-0067">ATP-binding</keyword>
<dbReference type="SUPFAM" id="SSF55781">
    <property type="entry name" value="GAF domain-like"/>
    <property type="match status" value="1"/>
</dbReference>
<dbReference type="FunFam" id="1.10.287.130:FF:000002">
    <property type="entry name" value="Two-component osmosensing histidine kinase"/>
    <property type="match status" value="1"/>
</dbReference>
<dbReference type="SMART" id="SM00448">
    <property type="entry name" value="REC"/>
    <property type="match status" value="1"/>
</dbReference>
<dbReference type="InterPro" id="IPR035965">
    <property type="entry name" value="PAS-like_dom_sf"/>
</dbReference>
<dbReference type="FunFam" id="3.30.565.10:FF:000010">
    <property type="entry name" value="Sensor histidine kinase RcsC"/>
    <property type="match status" value="1"/>
</dbReference>
<dbReference type="CDD" id="cd00130">
    <property type="entry name" value="PAS"/>
    <property type="match status" value="1"/>
</dbReference>
<dbReference type="SUPFAM" id="SSF55785">
    <property type="entry name" value="PYP-like sensor domain (PAS domain)"/>
    <property type="match status" value="1"/>
</dbReference>
<dbReference type="InterPro" id="IPR003661">
    <property type="entry name" value="HisK_dim/P_dom"/>
</dbReference>
<proteinExistence type="predicted"/>
<feature type="domain" description="PAS" evidence="13">
    <location>
        <begin position="1626"/>
        <end position="1699"/>
    </location>
</feature>
<dbReference type="Gene3D" id="3.30.450.40">
    <property type="match status" value="1"/>
</dbReference>
<dbReference type="InterPro" id="IPR036890">
    <property type="entry name" value="HATPase_C_sf"/>
</dbReference>
<dbReference type="InterPro" id="IPR027417">
    <property type="entry name" value="P-loop_NTPase"/>
</dbReference>
<dbReference type="Proteomes" id="UP000001744">
    <property type="component" value="Unassembled WGS sequence"/>
</dbReference>
<keyword evidence="4" id="KW-0808">Transferase</keyword>
<evidence type="ECO:0000313" key="15">
    <source>
        <dbReference type="JaponicusDB" id="SJAG_02183"/>
    </source>
</evidence>
<dbReference type="GO" id="GO:0000155">
    <property type="term" value="F:phosphorelay sensor kinase activity"/>
    <property type="evidence" value="ECO:0007669"/>
    <property type="project" value="EnsemblFungi"/>
</dbReference>
<dbReference type="Pfam" id="PF00512">
    <property type="entry name" value="HisKA"/>
    <property type="match status" value="1"/>
</dbReference>
<evidence type="ECO:0000256" key="4">
    <source>
        <dbReference type="ARBA" id="ARBA00022679"/>
    </source>
</evidence>
<dbReference type="InterPro" id="IPR003018">
    <property type="entry name" value="GAF"/>
</dbReference>
<dbReference type="SMART" id="SM00091">
    <property type="entry name" value="PAS"/>
    <property type="match status" value="1"/>
</dbReference>
<comment type="catalytic activity">
    <reaction evidence="1">
        <text>ATP + protein L-histidine = ADP + protein N-phospho-L-histidine.</text>
        <dbReference type="EC" id="2.7.13.3"/>
    </reaction>
</comment>
<protein>
    <recommendedName>
        <fullName evidence="2">histidine kinase</fullName>
        <ecNumber evidence="2">2.7.13.3</ecNumber>
    </recommendedName>
</protein>
<reference evidence="14 16" key="1">
    <citation type="journal article" date="2011" name="Science">
        <title>Comparative functional genomics of the fission yeasts.</title>
        <authorList>
            <person name="Rhind N."/>
            <person name="Chen Z."/>
            <person name="Yassour M."/>
            <person name="Thompson D.A."/>
            <person name="Haas B.J."/>
            <person name="Habib N."/>
            <person name="Wapinski I."/>
            <person name="Roy S."/>
            <person name="Lin M.F."/>
            <person name="Heiman D.I."/>
            <person name="Young S.K."/>
            <person name="Furuya K."/>
            <person name="Guo Y."/>
            <person name="Pidoux A."/>
            <person name="Chen H.M."/>
            <person name="Robbertse B."/>
            <person name="Goldberg J.M."/>
            <person name="Aoki K."/>
            <person name="Bayne E.H."/>
            <person name="Berlin A.M."/>
            <person name="Desjardins C.A."/>
            <person name="Dobbs E."/>
            <person name="Dukaj L."/>
            <person name="Fan L."/>
            <person name="FitzGerald M.G."/>
            <person name="French C."/>
            <person name="Gujja S."/>
            <person name="Hansen K."/>
            <person name="Keifenheim D."/>
            <person name="Levin J.Z."/>
            <person name="Mosher R.A."/>
            <person name="Mueller C.A."/>
            <person name="Pfiffner J."/>
            <person name="Priest M."/>
            <person name="Russ C."/>
            <person name="Smialowska A."/>
            <person name="Swoboda P."/>
            <person name="Sykes S.M."/>
            <person name="Vaughn M."/>
            <person name="Vengrova S."/>
            <person name="Yoder R."/>
            <person name="Zeng Q."/>
            <person name="Allshire R."/>
            <person name="Baulcombe D."/>
            <person name="Birren B.W."/>
            <person name="Brown W."/>
            <person name="Ekwall K."/>
            <person name="Kellis M."/>
            <person name="Leatherwood J."/>
            <person name="Levin H."/>
            <person name="Margalit H."/>
            <person name="Martienssen R."/>
            <person name="Nieduszynski C.A."/>
            <person name="Spatafora J.W."/>
            <person name="Friedman N."/>
            <person name="Dalgaard J.Z."/>
            <person name="Baumann P."/>
            <person name="Niki H."/>
            <person name="Regev A."/>
            <person name="Nusbaum C."/>
        </authorList>
    </citation>
    <scope>NUCLEOTIDE SEQUENCE [LARGE SCALE GENOMIC DNA]</scope>
    <source>
        <strain evidence="16">yFS275 / FY16936</strain>
    </source>
</reference>
<dbReference type="SUPFAM" id="SSF56112">
    <property type="entry name" value="Protein kinase-like (PK-like)"/>
    <property type="match status" value="1"/>
</dbReference>
<dbReference type="Gene3D" id="3.30.565.10">
    <property type="entry name" value="Histidine kinase-like ATPase, C-terminal domain"/>
    <property type="match status" value="1"/>
</dbReference>
<dbReference type="EMBL" id="KE651166">
    <property type="protein sequence ID" value="EEB07102.1"/>
    <property type="molecule type" value="Genomic_DNA"/>
</dbReference>
<dbReference type="PROSITE" id="PS50109">
    <property type="entry name" value="HIS_KIN"/>
    <property type="match status" value="1"/>
</dbReference>
<dbReference type="SUPFAM" id="SSF55874">
    <property type="entry name" value="ATPase domain of HSP90 chaperone/DNA topoisomerase II/histidine kinase"/>
    <property type="match status" value="1"/>
</dbReference>
<dbReference type="GO" id="GO:1900745">
    <property type="term" value="P:positive regulation of p38MAPK cascade"/>
    <property type="evidence" value="ECO:0007669"/>
    <property type="project" value="EnsemblFungi"/>
</dbReference>
<keyword evidence="6 14" id="KW-0418">Kinase</keyword>
<dbReference type="NCBIfam" id="TIGR00229">
    <property type="entry name" value="sensory_box"/>
    <property type="match status" value="1"/>
</dbReference>
<dbReference type="VEuPathDB" id="FungiDB:SJAG_02183"/>
<evidence type="ECO:0000259" key="12">
    <source>
        <dbReference type="PROSITE" id="PS50110"/>
    </source>
</evidence>
<dbReference type="InterPro" id="IPR050956">
    <property type="entry name" value="2C_system_His_kinase"/>
</dbReference>
<dbReference type="STRING" id="402676.B6K1S1"/>
<dbReference type="InterPro" id="IPR029016">
    <property type="entry name" value="GAF-like_dom_sf"/>
</dbReference>
<evidence type="ECO:0000259" key="11">
    <source>
        <dbReference type="PROSITE" id="PS50109"/>
    </source>
</evidence>
<dbReference type="Pfam" id="PF00072">
    <property type="entry name" value="Response_reg"/>
    <property type="match status" value="1"/>
</dbReference>
<evidence type="ECO:0000256" key="9">
    <source>
        <dbReference type="PROSITE-ProRule" id="PRU00169"/>
    </source>
</evidence>
<dbReference type="InterPro" id="IPR004358">
    <property type="entry name" value="Sig_transdc_His_kin-like_C"/>
</dbReference>
<dbReference type="Gene3D" id="3.30.450.20">
    <property type="entry name" value="PAS domain"/>
    <property type="match status" value="1"/>
</dbReference>
<dbReference type="InterPro" id="IPR005467">
    <property type="entry name" value="His_kinase_dom"/>
</dbReference>
<dbReference type="JaponicusDB" id="SJAG_02183">
    <property type="gene designation" value="mak2"/>
</dbReference>
<evidence type="ECO:0000313" key="14">
    <source>
        <dbReference type="EMBL" id="EEB07102.1"/>
    </source>
</evidence>
<dbReference type="GO" id="GO:0005524">
    <property type="term" value="F:ATP binding"/>
    <property type="evidence" value="ECO:0007669"/>
    <property type="project" value="UniProtKB-KW"/>
</dbReference>
<dbReference type="PANTHER" id="PTHR43719">
    <property type="entry name" value="TWO-COMPONENT HISTIDINE KINASE"/>
    <property type="match status" value="1"/>
</dbReference>
<dbReference type="SMART" id="SM00065">
    <property type="entry name" value="GAF"/>
    <property type="match status" value="1"/>
</dbReference>
<dbReference type="InterPro" id="IPR000014">
    <property type="entry name" value="PAS"/>
</dbReference>
<dbReference type="RefSeq" id="XP_002173395.1">
    <property type="nucleotide sequence ID" value="XM_002173359.2"/>
</dbReference>
<dbReference type="GeneID" id="7050158"/>
<evidence type="ECO:0000256" key="2">
    <source>
        <dbReference type="ARBA" id="ARBA00012438"/>
    </source>
</evidence>
<dbReference type="Gene3D" id="3.40.50.2300">
    <property type="match status" value="1"/>
</dbReference>
<dbReference type="SUPFAM" id="SSF52540">
    <property type="entry name" value="P-loop containing nucleoside triphosphate hydrolases"/>
    <property type="match status" value="1"/>
</dbReference>
<evidence type="ECO:0000259" key="10">
    <source>
        <dbReference type="PROSITE" id="PS50011"/>
    </source>
</evidence>
<dbReference type="OrthoDB" id="60033at2759"/>